<reference evidence="4" key="1">
    <citation type="submission" date="2016-06" db="UniProtKB">
        <authorList>
            <consortium name="WormBaseParasite"/>
        </authorList>
    </citation>
    <scope>IDENTIFICATION</scope>
</reference>
<feature type="compositionally biased region" description="Basic and acidic residues" evidence="1">
    <location>
        <begin position="11"/>
        <end position="22"/>
    </location>
</feature>
<evidence type="ECO:0000313" key="4">
    <source>
        <dbReference type="WBParaSite" id="SSLN_0001304801-mRNA-1"/>
    </source>
</evidence>
<dbReference type="AlphaFoldDB" id="A0A183T7X7"/>
<keyword evidence="3" id="KW-1185">Reference proteome</keyword>
<name>A0A183T7X7_SCHSO</name>
<dbReference type="WBParaSite" id="SSLN_0001304801-mRNA-1">
    <property type="protein sequence ID" value="SSLN_0001304801-mRNA-1"/>
    <property type="gene ID" value="SSLN_0001304801"/>
</dbReference>
<sequence length="69" mass="7491">MILPSGHTPGNRHERPAKRSEGLRCCPTTLPFYFSSSTSSLPSFILSFNLTSTPPLLPLSSPFPPHPPS</sequence>
<evidence type="ECO:0000313" key="3">
    <source>
        <dbReference type="Proteomes" id="UP000275846"/>
    </source>
</evidence>
<proteinExistence type="predicted"/>
<accession>A0A183T7X7</accession>
<gene>
    <name evidence="2" type="ORF">SSLN_LOCUS12577</name>
</gene>
<reference evidence="2 3" key="2">
    <citation type="submission" date="2018-11" db="EMBL/GenBank/DDBJ databases">
        <authorList>
            <consortium name="Pathogen Informatics"/>
        </authorList>
    </citation>
    <scope>NUCLEOTIDE SEQUENCE [LARGE SCALE GENOMIC DNA]</scope>
    <source>
        <strain evidence="2 3">NST_G2</strain>
    </source>
</reference>
<protein>
    <submittedName>
        <fullName evidence="2 4">Uncharacterized protein</fullName>
    </submittedName>
</protein>
<evidence type="ECO:0000313" key="2">
    <source>
        <dbReference type="EMBL" id="VDL98962.1"/>
    </source>
</evidence>
<evidence type="ECO:0000256" key="1">
    <source>
        <dbReference type="SAM" id="MobiDB-lite"/>
    </source>
</evidence>
<dbReference type="EMBL" id="UYSU01037375">
    <property type="protein sequence ID" value="VDL98962.1"/>
    <property type="molecule type" value="Genomic_DNA"/>
</dbReference>
<feature type="region of interest" description="Disordered" evidence="1">
    <location>
        <begin position="1"/>
        <end position="22"/>
    </location>
</feature>
<organism evidence="4">
    <name type="scientific">Schistocephalus solidus</name>
    <name type="common">Tapeworm</name>
    <dbReference type="NCBI Taxonomy" id="70667"/>
    <lineage>
        <taxon>Eukaryota</taxon>
        <taxon>Metazoa</taxon>
        <taxon>Spiralia</taxon>
        <taxon>Lophotrochozoa</taxon>
        <taxon>Platyhelminthes</taxon>
        <taxon>Cestoda</taxon>
        <taxon>Eucestoda</taxon>
        <taxon>Diphyllobothriidea</taxon>
        <taxon>Diphyllobothriidae</taxon>
        <taxon>Schistocephalus</taxon>
    </lineage>
</organism>
<dbReference type="Proteomes" id="UP000275846">
    <property type="component" value="Unassembled WGS sequence"/>
</dbReference>